<evidence type="ECO:0000256" key="2">
    <source>
        <dbReference type="ARBA" id="ARBA00023125"/>
    </source>
</evidence>
<name>A0A3A9K926_9BACI</name>
<dbReference type="PANTHER" id="PTHR43280">
    <property type="entry name" value="ARAC-FAMILY TRANSCRIPTIONAL REGULATOR"/>
    <property type="match status" value="1"/>
</dbReference>
<keyword evidence="3" id="KW-0804">Transcription</keyword>
<dbReference type="InterPro" id="IPR003313">
    <property type="entry name" value="AraC-bd"/>
</dbReference>
<reference evidence="5 6" key="1">
    <citation type="submission" date="2017-10" db="EMBL/GenBank/DDBJ databases">
        <title>Bacillus sp. nov., a halophilic bacterium isolated from a Keqin Lake.</title>
        <authorList>
            <person name="Wang H."/>
        </authorList>
    </citation>
    <scope>NUCLEOTIDE SEQUENCE [LARGE SCALE GENOMIC DNA]</scope>
    <source>
        <strain evidence="5 6">KCTC 13187</strain>
    </source>
</reference>
<dbReference type="SUPFAM" id="SSF51182">
    <property type="entry name" value="RmlC-like cupins"/>
    <property type="match status" value="1"/>
</dbReference>
<dbReference type="PROSITE" id="PS00041">
    <property type="entry name" value="HTH_ARAC_FAMILY_1"/>
    <property type="match status" value="1"/>
</dbReference>
<dbReference type="GO" id="GO:0043565">
    <property type="term" value="F:sequence-specific DNA binding"/>
    <property type="evidence" value="ECO:0007669"/>
    <property type="project" value="InterPro"/>
</dbReference>
<proteinExistence type="predicted"/>
<dbReference type="Pfam" id="PF12833">
    <property type="entry name" value="HTH_18"/>
    <property type="match status" value="1"/>
</dbReference>
<dbReference type="InterPro" id="IPR018062">
    <property type="entry name" value="HTH_AraC-typ_CS"/>
</dbReference>
<dbReference type="AlphaFoldDB" id="A0A3A9K926"/>
<evidence type="ECO:0000259" key="4">
    <source>
        <dbReference type="PROSITE" id="PS01124"/>
    </source>
</evidence>
<evidence type="ECO:0000313" key="5">
    <source>
        <dbReference type="EMBL" id="RKL66891.1"/>
    </source>
</evidence>
<protein>
    <recommendedName>
        <fullName evidence="4">HTH araC/xylS-type domain-containing protein</fullName>
    </recommendedName>
</protein>
<dbReference type="SUPFAM" id="SSF46689">
    <property type="entry name" value="Homeodomain-like"/>
    <property type="match status" value="2"/>
</dbReference>
<organism evidence="5 6">
    <name type="scientific">Salipaludibacillus neizhouensis</name>
    <dbReference type="NCBI Taxonomy" id="885475"/>
    <lineage>
        <taxon>Bacteria</taxon>
        <taxon>Bacillati</taxon>
        <taxon>Bacillota</taxon>
        <taxon>Bacilli</taxon>
        <taxon>Bacillales</taxon>
        <taxon>Bacillaceae</taxon>
    </lineage>
</organism>
<keyword evidence="2" id="KW-0238">DNA-binding</keyword>
<dbReference type="InterPro" id="IPR011051">
    <property type="entry name" value="RmlC_Cupin_sf"/>
</dbReference>
<sequence length="286" mass="33499">MKMTVIRKKMPEHNLLPFFLVYKDTKEAQQELPNHLHDWHEIIYIHQGNGTFYISPEFYEVNAGNLLVVPANTVHFTSPNASKLITSTALFFKPELVTKFQFFNDLAYTKLFQSNEEDQSNFLYTFSAKHSIELEHQLSNLNEENIEMGSDYKQAVILQLHLFLIDIHRYSVPNTKNENLNQTPWIQEAIQFIDSNLVRSLSLEILAKRAAVSSSHFSRVFKFHIGMNINEFIRMKRISLAKKLLSEESDTIEAIARNSGFTSMPHFFRTFKKYTKLTPREFRKKQ</sequence>
<keyword evidence="6" id="KW-1185">Reference proteome</keyword>
<feature type="domain" description="HTH araC/xylS-type" evidence="4">
    <location>
        <begin position="187"/>
        <end position="285"/>
    </location>
</feature>
<accession>A0A3A9K926</accession>
<dbReference type="PANTHER" id="PTHR43280:SF34">
    <property type="entry name" value="ARAC-FAMILY TRANSCRIPTIONAL REGULATOR"/>
    <property type="match status" value="1"/>
</dbReference>
<evidence type="ECO:0000313" key="6">
    <source>
        <dbReference type="Proteomes" id="UP000281498"/>
    </source>
</evidence>
<gene>
    <name evidence="5" type="ORF">CR203_13765</name>
</gene>
<dbReference type="SMART" id="SM00342">
    <property type="entry name" value="HTH_ARAC"/>
    <property type="match status" value="1"/>
</dbReference>
<dbReference type="InterPro" id="IPR009057">
    <property type="entry name" value="Homeodomain-like_sf"/>
</dbReference>
<dbReference type="OrthoDB" id="8737373at2"/>
<keyword evidence="1" id="KW-0805">Transcription regulation</keyword>
<dbReference type="Gene3D" id="1.10.10.60">
    <property type="entry name" value="Homeodomain-like"/>
    <property type="match status" value="2"/>
</dbReference>
<dbReference type="GO" id="GO:0003700">
    <property type="term" value="F:DNA-binding transcription factor activity"/>
    <property type="evidence" value="ECO:0007669"/>
    <property type="project" value="InterPro"/>
</dbReference>
<dbReference type="Pfam" id="PF02311">
    <property type="entry name" value="AraC_binding"/>
    <property type="match status" value="1"/>
</dbReference>
<dbReference type="Proteomes" id="UP000281498">
    <property type="component" value="Unassembled WGS sequence"/>
</dbReference>
<dbReference type="EMBL" id="PDOE01000005">
    <property type="protein sequence ID" value="RKL66891.1"/>
    <property type="molecule type" value="Genomic_DNA"/>
</dbReference>
<evidence type="ECO:0000256" key="3">
    <source>
        <dbReference type="ARBA" id="ARBA00023163"/>
    </source>
</evidence>
<dbReference type="InterPro" id="IPR018060">
    <property type="entry name" value="HTH_AraC"/>
</dbReference>
<comment type="caution">
    <text evidence="5">The sequence shown here is derived from an EMBL/GenBank/DDBJ whole genome shotgun (WGS) entry which is preliminary data.</text>
</comment>
<evidence type="ECO:0000256" key="1">
    <source>
        <dbReference type="ARBA" id="ARBA00023015"/>
    </source>
</evidence>
<dbReference type="InterPro" id="IPR014710">
    <property type="entry name" value="RmlC-like_jellyroll"/>
</dbReference>
<dbReference type="PROSITE" id="PS01124">
    <property type="entry name" value="HTH_ARAC_FAMILY_2"/>
    <property type="match status" value="1"/>
</dbReference>
<dbReference type="Gene3D" id="2.60.120.10">
    <property type="entry name" value="Jelly Rolls"/>
    <property type="match status" value="1"/>
</dbReference>